<sequence length="177" mass="19681">MQELKIMTTPHTFRRQYKIHFSECDPAGIVFYPQYFVMFNDLIESWIDTVLPDGYHGVIGARRLGMPTVHLEVDFKAISRFGEKVWLELEVVRVGGKSITLAWRCSGADGDVRLAATQTIVMTSLDTHLAIPVPEDLRAPIEHGTAPARTEDGALTELAHRIGTHSAPGGRPFPETV</sequence>
<dbReference type="CDD" id="cd00586">
    <property type="entry name" value="4HBT"/>
    <property type="match status" value="1"/>
</dbReference>
<gene>
    <name evidence="1" type="ORF">CT19425_MP60053</name>
</gene>
<accession>A0A375IMB1</accession>
<dbReference type="SUPFAM" id="SSF54637">
    <property type="entry name" value="Thioesterase/thiol ester dehydrase-isomerase"/>
    <property type="match status" value="1"/>
</dbReference>
<reference evidence="1 2" key="1">
    <citation type="submission" date="2018-01" db="EMBL/GenBank/DDBJ databases">
        <authorList>
            <person name="Gaut B.S."/>
            <person name="Morton B.R."/>
            <person name="Clegg M.T."/>
            <person name="Duvall M.R."/>
        </authorList>
    </citation>
    <scope>NUCLEOTIDE SEQUENCE [LARGE SCALE GENOMIC DNA]</scope>
    <source>
        <strain evidence="1">Cupriavidus taiwanensis LMG 19425</strain>
        <plasmid evidence="2">Plasmid ii</plasmid>
    </source>
</reference>
<evidence type="ECO:0000313" key="1">
    <source>
        <dbReference type="EMBL" id="SPK75677.1"/>
    </source>
</evidence>
<dbReference type="Pfam" id="PF13279">
    <property type="entry name" value="4HBT_2"/>
    <property type="match status" value="1"/>
</dbReference>
<dbReference type="AlphaFoldDB" id="A0A375IMB1"/>
<dbReference type="Proteomes" id="UP000255505">
    <property type="component" value="Plasmid II"/>
</dbReference>
<dbReference type="InterPro" id="IPR029069">
    <property type="entry name" value="HotDog_dom_sf"/>
</dbReference>
<protein>
    <submittedName>
        <fullName evidence="1">Thioesterase superfamily protein</fullName>
    </submittedName>
</protein>
<keyword evidence="1" id="KW-0614">Plasmid</keyword>
<proteinExistence type="predicted"/>
<name>A0A375IMB1_9BURK</name>
<organism evidence="1 2">
    <name type="scientific">Cupriavidus taiwanensis</name>
    <dbReference type="NCBI Taxonomy" id="164546"/>
    <lineage>
        <taxon>Bacteria</taxon>
        <taxon>Pseudomonadati</taxon>
        <taxon>Pseudomonadota</taxon>
        <taxon>Betaproteobacteria</taxon>
        <taxon>Burkholderiales</taxon>
        <taxon>Burkholderiaceae</taxon>
        <taxon>Cupriavidus</taxon>
    </lineage>
</organism>
<evidence type="ECO:0000313" key="2">
    <source>
        <dbReference type="Proteomes" id="UP000255505"/>
    </source>
</evidence>
<dbReference type="Gene3D" id="3.10.129.10">
    <property type="entry name" value="Hotdog Thioesterase"/>
    <property type="match status" value="1"/>
</dbReference>
<geneLocation type="plasmid" evidence="1">
    <name>II</name>
</geneLocation>
<dbReference type="EMBL" id="LT991977">
    <property type="protein sequence ID" value="SPK75677.1"/>
    <property type="molecule type" value="Genomic_DNA"/>
</dbReference>